<dbReference type="Proteomes" id="UP000468650">
    <property type="component" value="Unassembled WGS sequence"/>
</dbReference>
<accession>A0A6N6RMS9</accession>
<comment type="caution">
    <text evidence="1">The sequence shown here is derived from an EMBL/GenBank/DDBJ whole genome shotgun (WGS) entry which is preliminary data.</text>
</comment>
<name>A0A6N6RMS9_9FLAO</name>
<proteinExistence type="predicted"/>
<dbReference type="Pfam" id="PF13174">
    <property type="entry name" value="TPR_6"/>
    <property type="match status" value="1"/>
</dbReference>
<dbReference type="EMBL" id="WBVO01000001">
    <property type="protein sequence ID" value="KAB2814879.1"/>
    <property type="molecule type" value="Genomic_DNA"/>
</dbReference>
<reference evidence="1 2" key="1">
    <citation type="submission" date="2019-09" db="EMBL/GenBank/DDBJ databases">
        <title>Genomes of family Cryomorphaceae.</title>
        <authorList>
            <person name="Bowman J.P."/>
        </authorList>
    </citation>
    <scope>NUCLEOTIDE SEQUENCE [LARGE SCALE GENOMIC DNA]</scope>
    <source>
        <strain evidence="1 2">LMG 25704</strain>
    </source>
</reference>
<organism evidence="1 2">
    <name type="scientific">Phaeocystidibacter luteus</name>
    <dbReference type="NCBI Taxonomy" id="911197"/>
    <lineage>
        <taxon>Bacteria</taxon>
        <taxon>Pseudomonadati</taxon>
        <taxon>Bacteroidota</taxon>
        <taxon>Flavobacteriia</taxon>
        <taxon>Flavobacteriales</taxon>
        <taxon>Phaeocystidibacteraceae</taxon>
        <taxon>Phaeocystidibacter</taxon>
    </lineage>
</organism>
<dbReference type="OrthoDB" id="1467683at2"/>
<evidence type="ECO:0000313" key="1">
    <source>
        <dbReference type="EMBL" id="KAB2814879.1"/>
    </source>
</evidence>
<dbReference type="PROSITE" id="PS51257">
    <property type="entry name" value="PROKAR_LIPOPROTEIN"/>
    <property type="match status" value="1"/>
</dbReference>
<keyword evidence="2" id="KW-1185">Reference proteome</keyword>
<evidence type="ECO:0008006" key="3">
    <source>
        <dbReference type="Google" id="ProtNLM"/>
    </source>
</evidence>
<protein>
    <recommendedName>
        <fullName evidence="3">Tetratricopeptide repeat protein</fullName>
    </recommendedName>
</protein>
<dbReference type="Gene3D" id="1.25.40.10">
    <property type="entry name" value="Tetratricopeptide repeat domain"/>
    <property type="match status" value="1"/>
</dbReference>
<sequence length="176" mass="19746">MKMTFIAIIGALALIACDSEPKRVDHHAEMSARIDSLESVLKAADGDLDEQLADQMLHAYTDFQAAFPEDSMNVFFAYRAGEISRNIPGKELFAVAHYADVHEKHPDHELAPMAVFMTGVSFDQMGDKTRAAKSFNHFIETYPEHPWVDQAKEMLVLTSDTVDLESEVSDWLNKAK</sequence>
<evidence type="ECO:0000313" key="2">
    <source>
        <dbReference type="Proteomes" id="UP000468650"/>
    </source>
</evidence>
<dbReference type="InterPro" id="IPR019734">
    <property type="entry name" value="TPR_rpt"/>
</dbReference>
<dbReference type="RefSeq" id="WP_151666456.1">
    <property type="nucleotide sequence ID" value="NZ_WBVO01000001.1"/>
</dbReference>
<gene>
    <name evidence="1" type="ORF">F8C67_03775</name>
</gene>
<dbReference type="InterPro" id="IPR011990">
    <property type="entry name" value="TPR-like_helical_dom_sf"/>
</dbReference>
<dbReference type="AlphaFoldDB" id="A0A6N6RMS9"/>